<gene>
    <name evidence="1" type="ORF">T440DRAFT_466285</name>
</gene>
<sequence>MLIPKAQGFIEAKIDKLLHGTVPTAELNDWIIDLKDRLEQQNGIKALMGALFCQWRFAAPDPMHPVNRGDMLPALYEAHASINGIQSVQKMDKVSMRLLFSKPEYTDGLWKTQQTELIKRFVRTLREVCSFETPATSSFCFEDWVLRAVKLKDELMISQLDYRIRFCASGSKFDSSWIEAEDFQGLKLRAETLEDKHVAMCLFPAIMDQDAEIMEEGVEIAAVLVTNKRFFPYRKEKKIFDPSGIISKAIVMVE</sequence>
<proteinExistence type="predicted"/>
<name>A0A6A7BD67_9PLEO</name>
<organism evidence="1 2">
    <name type="scientific">Plenodomus tracheiphilus IPT5</name>
    <dbReference type="NCBI Taxonomy" id="1408161"/>
    <lineage>
        <taxon>Eukaryota</taxon>
        <taxon>Fungi</taxon>
        <taxon>Dikarya</taxon>
        <taxon>Ascomycota</taxon>
        <taxon>Pezizomycotina</taxon>
        <taxon>Dothideomycetes</taxon>
        <taxon>Pleosporomycetidae</taxon>
        <taxon>Pleosporales</taxon>
        <taxon>Pleosporineae</taxon>
        <taxon>Leptosphaeriaceae</taxon>
        <taxon>Plenodomus</taxon>
    </lineage>
</organism>
<protein>
    <submittedName>
        <fullName evidence="1">Uncharacterized protein</fullName>
    </submittedName>
</protein>
<dbReference type="OrthoDB" id="3689293at2759"/>
<keyword evidence="2" id="KW-1185">Reference proteome</keyword>
<evidence type="ECO:0000313" key="1">
    <source>
        <dbReference type="EMBL" id="KAF2853310.1"/>
    </source>
</evidence>
<reference evidence="1" key="1">
    <citation type="submission" date="2020-01" db="EMBL/GenBank/DDBJ databases">
        <authorList>
            <consortium name="DOE Joint Genome Institute"/>
            <person name="Haridas S."/>
            <person name="Albert R."/>
            <person name="Binder M."/>
            <person name="Bloem J."/>
            <person name="Labutti K."/>
            <person name="Salamov A."/>
            <person name="Andreopoulos B."/>
            <person name="Baker S.E."/>
            <person name="Barry K."/>
            <person name="Bills G."/>
            <person name="Bluhm B.H."/>
            <person name="Cannon C."/>
            <person name="Castanera R."/>
            <person name="Culley D.E."/>
            <person name="Daum C."/>
            <person name="Ezra D."/>
            <person name="Gonzalez J.B."/>
            <person name="Henrissat B."/>
            <person name="Kuo A."/>
            <person name="Liang C."/>
            <person name="Lipzen A."/>
            <person name="Lutzoni F."/>
            <person name="Magnuson J."/>
            <person name="Mondo S."/>
            <person name="Nolan M."/>
            <person name="Ohm R."/>
            <person name="Pangilinan J."/>
            <person name="Park H.-J."/>
            <person name="Ramirez L."/>
            <person name="Alfaro M."/>
            <person name="Sun H."/>
            <person name="Tritt A."/>
            <person name="Yoshinaga Y."/>
            <person name="Zwiers L.-H."/>
            <person name="Turgeon B.G."/>
            <person name="Goodwin S.B."/>
            <person name="Spatafora J.W."/>
            <person name="Crous P.W."/>
            <person name="Grigoriev I.V."/>
        </authorList>
    </citation>
    <scope>NUCLEOTIDE SEQUENCE</scope>
    <source>
        <strain evidence="1">IPT5</strain>
    </source>
</reference>
<evidence type="ECO:0000313" key="2">
    <source>
        <dbReference type="Proteomes" id="UP000799423"/>
    </source>
</evidence>
<dbReference type="Proteomes" id="UP000799423">
    <property type="component" value="Unassembled WGS sequence"/>
</dbReference>
<dbReference type="EMBL" id="MU006296">
    <property type="protein sequence ID" value="KAF2853310.1"/>
    <property type="molecule type" value="Genomic_DNA"/>
</dbReference>
<accession>A0A6A7BD67</accession>
<dbReference type="AlphaFoldDB" id="A0A6A7BD67"/>